<comment type="caution">
    <text evidence="5">The sequence shown here is derived from an EMBL/GenBank/DDBJ whole genome shotgun (WGS) entry which is preliminary data.</text>
</comment>
<dbReference type="Gene3D" id="3.40.50.300">
    <property type="entry name" value="P-loop containing nucleotide triphosphate hydrolases"/>
    <property type="match status" value="1"/>
</dbReference>
<dbReference type="GO" id="GO:0016787">
    <property type="term" value="F:hydrolase activity"/>
    <property type="evidence" value="ECO:0007669"/>
    <property type="project" value="UniProtKB-KW"/>
</dbReference>
<dbReference type="Proteomes" id="UP000251960">
    <property type="component" value="Chromosome 3"/>
</dbReference>
<name>A0A3L6FCC1_MAIZE</name>
<keyword evidence="1" id="KW-0547">Nucleotide-binding</keyword>
<proteinExistence type="predicted"/>
<dbReference type="PANTHER" id="PTHR45626">
    <property type="entry name" value="TRANSCRIPTION TERMINATION FACTOR 2-RELATED"/>
    <property type="match status" value="1"/>
</dbReference>
<dbReference type="GO" id="GO:0004386">
    <property type="term" value="F:helicase activity"/>
    <property type="evidence" value="ECO:0007669"/>
    <property type="project" value="UniProtKB-KW"/>
</dbReference>
<dbReference type="InterPro" id="IPR001650">
    <property type="entry name" value="Helicase_C-like"/>
</dbReference>
<evidence type="ECO:0000256" key="1">
    <source>
        <dbReference type="ARBA" id="ARBA00022741"/>
    </source>
</evidence>
<dbReference type="SUPFAM" id="SSF52540">
    <property type="entry name" value="P-loop containing nucleoside triphosphate hydrolases"/>
    <property type="match status" value="1"/>
</dbReference>
<keyword evidence="5" id="KW-0347">Helicase</keyword>
<organism evidence="5 6">
    <name type="scientific">Zea mays</name>
    <name type="common">Maize</name>
    <dbReference type="NCBI Taxonomy" id="4577"/>
    <lineage>
        <taxon>Eukaryota</taxon>
        <taxon>Viridiplantae</taxon>
        <taxon>Streptophyta</taxon>
        <taxon>Embryophyta</taxon>
        <taxon>Tracheophyta</taxon>
        <taxon>Spermatophyta</taxon>
        <taxon>Magnoliopsida</taxon>
        <taxon>Liliopsida</taxon>
        <taxon>Poales</taxon>
        <taxon>Poaceae</taxon>
        <taxon>PACMAD clade</taxon>
        <taxon>Panicoideae</taxon>
        <taxon>Andropogonodae</taxon>
        <taxon>Andropogoneae</taxon>
        <taxon>Tripsacinae</taxon>
        <taxon>Zea</taxon>
    </lineage>
</organism>
<dbReference type="PROSITE" id="PS51194">
    <property type="entry name" value="HELICASE_CTER"/>
    <property type="match status" value="1"/>
</dbReference>
<evidence type="ECO:0000256" key="2">
    <source>
        <dbReference type="ARBA" id="ARBA00022801"/>
    </source>
</evidence>
<dbReference type="CDD" id="cd18793">
    <property type="entry name" value="SF2_C_SNF"/>
    <property type="match status" value="1"/>
</dbReference>
<gene>
    <name evidence="5" type="primary">CHR28_3</name>
    <name evidence="5" type="ORF">Zm00014a_029907</name>
</gene>
<dbReference type="GO" id="GO:0005524">
    <property type="term" value="F:ATP binding"/>
    <property type="evidence" value="ECO:0007669"/>
    <property type="project" value="UniProtKB-KW"/>
</dbReference>
<dbReference type="AlphaFoldDB" id="A0A3L6FCC1"/>
<dbReference type="Pfam" id="PF00271">
    <property type="entry name" value="Helicase_C"/>
    <property type="match status" value="1"/>
</dbReference>
<dbReference type="InterPro" id="IPR027417">
    <property type="entry name" value="P-loop_NTPase"/>
</dbReference>
<dbReference type="EMBL" id="NCVQ01000004">
    <property type="protein sequence ID" value="PWZ30825.1"/>
    <property type="molecule type" value="Genomic_DNA"/>
</dbReference>
<keyword evidence="3" id="KW-0067">ATP-binding</keyword>
<dbReference type="InterPro" id="IPR049730">
    <property type="entry name" value="SNF2/RAD54-like_C"/>
</dbReference>
<reference evidence="5 6" key="1">
    <citation type="journal article" date="2018" name="Nat. Genet.">
        <title>Extensive intraspecific gene order and gene structural variations between Mo17 and other maize genomes.</title>
        <authorList>
            <person name="Sun S."/>
            <person name="Zhou Y."/>
            <person name="Chen J."/>
            <person name="Shi J."/>
            <person name="Zhao H."/>
            <person name="Zhao H."/>
            <person name="Song W."/>
            <person name="Zhang M."/>
            <person name="Cui Y."/>
            <person name="Dong X."/>
            <person name="Liu H."/>
            <person name="Ma X."/>
            <person name="Jiao Y."/>
            <person name="Wang B."/>
            <person name="Wei X."/>
            <person name="Stein J.C."/>
            <person name="Glaubitz J.C."/>
            <person name="Lu F."/>
            <person name="Yu G."/>
            <person name="Liang C."/>
            <person name="Fengler K."/>
            <person name="Li B."/>
            <person name="Rafalski A."/>
            <person name="Schnable P.S."/>
            <person name="Ware D.H."/>
            <person name="Buckler E.S."/>
            <person name="Lai J."/>
        </authorList>
    </citation>
    <scope>NUCLEOTIDE SEQUENCE [LARGE SCALE GENOMIC DNA]</scope>
    <source>
        <strain evidence="6">cv. Missouri 17</strain>
        <tissue evidence="5">Seedling</tissue>
    </source>
</reference>
<accession>A0A3L6FCC1</accession>
<dbReference type="InterPro" id="IPR050628">
    <property type="entry name" value="SNF2_RAD54_helicase_TF"/>
</dbReference>
<dbReference type="SMART" id="SM00490">
    <property type="entry name" value="HELICc"/>
    <property type="match status" value="1"/>
</dbReference>
<feature type="domain" description="Helicase C-terminal" evidence="4">
    <location>
        <begin position="104"/>
        <end position="270"/>
    </location>
</feature>
<keyword evidence="2" id="KW-0378">Hydrolase</keyword>
<protein>
    <submittedName>
        <fullName evidence="5">Helicase-like transcription factor CHR28</fullName>
    </submittedName>
</protein>
<dbReference type="PANTHER" id="PTHR45626:SF24">
    <property type="entry name" value="HELICASE-LIKE TRANSCRIPTION FACTOR CHR28-RELATED"/>
    <property type="match status" value="1"/>
</dbReference>
<evidence type="ECO:0000313" key="5">
    <source>
        <dbReference type="EMBL" id="PWZ30825.1"/>
    </source>
</evidence>
<dbReference type="ExpressionAtlas" id="A0A3L6FCC1">
    <property type="expression patterns" value="baseline"/>
</dbReference>
<evidence type="ECO:0000256" key="3">
    <source>
        <dbReference type="ARBA" id="ARBA00022840"/>
    </source>
</evidence>
<evidence type="ECO:0000313" key="6">
    <source>
        <dbReference type="Proteomes" id="UP000251960"/>
    </source>
</evidence>
<evidence type="ECO:0000259" key="4">
    <source>
        <dbReference type="PROSITE" id="PS51194"/>
    </source>
</evidence>
<sequence length="275" mass="30585">MFTGVAKAVALVLPNLKSKKTVLVTVRNNAQLSVVVSRECLPIDYTVKELDWISEISMLKIHKCSVVASSSSDNVSSSISQSSFFSSKIQAAIDILNSIIVMDPLTESYTMESSRSGIGPVKAIVFSQWTGMLDLLELSLNINCIQYRRLDGTMSLNLREKNVNDFNTDLEVRVMIMSLKAGNLGLNMVSACHVILLDLWWNPYAEDHAVDRAHRIGQTRPVTVSCLTVKDTVEDRILALQEEKRTMVNSAFGDDKAGGHATRLTVEDLRYLFRI</sequence>